<reference evidence="1 2" key="1">
    <citation type="submission" date="2018-06" db="EMBL/GenBank/DDBJ databases">
        <title>Extensive metabolic versatility and redundancy in microbially diverse, dynamic hydrothermal sediments.</title>
        <authorList>
            <person name="Dombrowski N."/>
            <person name="Teske A."/>
            <person name="Baker B.J."/>
        </authorList>
    </citation>
    <scope>NUCLEOTIDE SEQUENCE [LARGE SCALE GENOMIC DNA]</scope>
    <source>
        <strain evidence="1">B35_G9</strain>
    </source>
</reference>
<dbReference type="InterPro" id="IPR005268">
    <property type="entry name" value="CHP00725"/>
</dbReference>
<sequence>MKQIAVIGSSVCSDSIYNDAFDIGVIIATKGYTLISGGGGGVMEASCKGVKSINGNSVCILPSYDKNAANNYCSIIIPSGIGEMRNFMVVRSADIIISVDGGYGTLSEIAIAKKENKKIFLYKPSDLVITLSAETTVLNSIKDIDRLI</sequence>
<dbReference type="InterPro" id="IPR041164">
    <property type="entry name" value="LDcluster4"/>
</dbReference>
<name>A0A660S6D8_UNCT6</name>
<dbReference type="PANTHER" id="PTHR43393">
    <property type="entry name" value="CYTOKININ RIBOSIDE 5'-MONOPHOSPHATE PHOSPHORIBOHYDROLASE"/>
    <property type="match status" value="1"/>
</dbReference>
<organism evidence="1 2">
    <name type="scientific">candidate division TA06 bacterium</name>
    <dbReference type="NCBI Taxonomy" id="2250710"/>
    <lineage>
        <taxon>Bacteria</taxon>
        <taxon>Bacteria division TA06</taxon>
    </lineage>
</organism>
<dbReference type="Pfam" id="PF18306">
    <property type="entry name" value="LDcluster4"/>
    <property type="match status" value="1"/>
</dbReference>
<dbReference type="Gene3D" id="3.40.50.450">
    <property type="match status" value="1"/>
</dbReference>
<dbReference type="PANTHER" id="PTHR43393:SF3">
    <property type="entry name" value="LYSINE DECARBOXYLASE-LIKE PROTEIN"/>
    <property type="match status" value="1"/>
</dbReference>
<dbReference type="SUPFAM" id="SSF102405">
    <property type="entry name" value="MCP/YpsA-like"/>
    <property type="match status" value="1"/>
</dbReference>
<proteinExistence type="predicted"/>
<protein>
    <submittedName>
        <fullName evidence="1">TIGR00725 family protein</fullName>
    </submittedName>
</protein>
<dbReference type="Proteomes" id="UP000282321">
    <property type="component" value="Unassembled WGS sequence"/>
</dbReference>
<accession>A0A660S6D8</accession>
<dbReference type="EMBL" id="QNBC01000103">
    <property type="protein sequence ID" value="RKX65214.1"/>
    <property type="molecule type" value="Genomic_DNA"/>
</dbReference>
<dbReference type="NCBIfam" id="TIGR00725">
    <property type="entry name" value="TIGR00725 family protein"/>
    <property type="match status" value="1"/>
</dbReference>
<dbReference type="InterPro" id="IPR052341">
    <property type="entry name" value="LOG_family_nucleotidases"/>
</dbReference>
<dbReference type="AlphaFoldDB" id="A0A660S6D8"/>
<evidence type="ECO:0000313" key="2">
    <source>
        <dbReference type="Proteomes" id="UP000282321"/>
    </source>
</evidence>
<comment type="caution">
    <text evidence="1">The sequence shown here is derived from an EMBL/GenBank/DDBJ whole genome shotgun (WGS) entry which is preliminary data.</text>
</comment>
<dbReference type="GO" id="GO:0005829">
    <property type="term" value="C:cytosol"/>
    <property type="evidence" value="ECO:0007669"/>
    <property type="project" value="TreeGrafter"/>
</dbReference>
<evidence type="ECO:0000313" key="1">
    <source>
        <dbReference type="EMBL" id="RKX65214.1"/>
    </source>
</evidence>
<gene>
    <name evidence="1" type="ORF">DRP44_06815</name>
</gene>